<name>A0A124GNP1_PICGL</name>
<evidence type="ECO:0000313" key="1">
    <source>
        <dbReference type="EMBL" id="KUM49417.1"/>
    </source>
</evidence>
<accession>A0A124GNP1</accession>
<geneLocation type="mitochondrion" evidence="1"/>
<organism evidence="1">
    <name type="scientific">Picea glauca</name>
    <name type="common">White spruce</name>
    <name type="synonym">Pinus glauca</name>
    <dbReference type="NCBI Taxonomy" id="3330"/>
    <lineage>
        <taxon>Eukaryota</taxon>
        <taxon>Viridiplantae</taxon>
        <taxon>Streptophyta</taxon>
        <taxon>Embryophyta</taxon>
        <taxon>Tracheophyta</taxon>
        <taxon>Spermatophyta</taxon>
        <taxon>Pinopsida</taxon>
        <taxon>Pinidae</taxon>
        <taxon>Conifers I</taxon>
        <taxon>Pinales</taxon>
        <taxon>Pinaceae</taxon>
        <taxon>Picea</taxon>
    </lineage>
</organism>
<keyword evidence="1" id="KW-0496">Mitochondrion</keyword>
<dbReference type="EMBL" id="LKAM01000003">
    <property type="protein sequence ID" value="KUM49417.1"/>
    <property type="molecule type" value="Genomic_DNA"/>
</dbReference>
<reference evidence="1" key="1">
    <citation type="journal article" date="2015" name="Genome Biol. Evol.">
        <title>Organellar Genomes of White Spruce (Picea glauca): Assembly and Annotation.</title>
        <authorList>
            <person name="Jackman S.D."/>
            <person name="Warren R.L."/>
            <person name="Gibb E.A."/>
            <person name="Vandervalk B.P."/>
            <person name="Mohamadi H."/>
            <person name="Chu J."/>
            <person name="Raymond A."/>
            <person name="Pleasance S."/>
            <person name="Coope R."/>
            <person name="Wildung M.R."/>
            <person name="Ritland C.E."/>
            <person name="Bousquet J."/>
            <person name="Jones S.J."/>
            <person name="Bohlmann J."/>
            <person name="Birol I."/>
        </authorList>
    </citation>
    <scope>NUCLEOTIDE SEQUENCE [LARGE SCALE GENOMIC DNA]</scope>
    <source>
        <tissue evidence="1">Flushing bud</tissue>
    </source>
</reference>
<dbReference type="AlphaFoldDB" id="A0A124GNP1"/>
<comment type="caution">
    <text evidence="1">The sequence shown here is derived from an EMBL/GenBank/DDBJ whole genome shotgun (WGS) entry which is preliminary data.</text>
</comment>
<protein>
    <submittedName>
        <fullName evidence="1">Uncharacterized protein</fullName>
    </submittedName>
</protein>
<proteinExistence type="predicted"/>
<gene>
    <name evidence="1" type="ORF">ABT39_MTgene3966</name>
</gene>
<sequence length="87" mass="10009">MKHSTQLSSSSLGYYFHHHHHVVCTQLNSRTNMILSLSLGMMDTNQQHMKLSHFDIALWSVKSELCIVNNNLYILCISKAMYGLLEL</sequence>